<evidence type="ECO:0000256" key="1">
    <source>
        <dbReference type="SAM" id="MobiDB-lite"/>
    </source>
</evidence>
<dbReference type="EMBL" id="CP001966">
    <property type="protein sequence ID" value="ADG76902.1"/>
    <property type="molecule type" value="Genomic_DNA"/>
</dbReference>
<feature type="region of interest" description="Disordered" evidence="1">
    <location>
        <begin position="96"/>
        <end position="135"/>
    </location>
</feature>
<protein>
    <submittedName>
        <fullName evidence="2">Uncharacterized protein</fullName>
    </submittedName>
</protein>
<dbReference type="HOGENOM" id="CLU_1884879_0_0_11"/>
<accession>D5UQR9</accession>
<dbReference type="Proteomes" id="UP000001213">
    <property type="component" value="Chromosome"/>
</dbReference>
<evidence type="ECO:0000313" key="2">
    <source>
        <dbReference type="EMBL" id="ADG76902.1"/>
    </source>
</evidence>
<organism evidence="2 3">
    <name type="scientific">Tsukamurella paurometabola (strain ATCC 8368 / DSM 20162 / CCUG 35730 / CIP 100753 / JCM 10117 / KCTC 9821 / NBRC 16120 / NCIMB 702349 / NCTC 13040)</name>
    <name type="common">Corynebacterium paurometabolum</name>
    <dbReference type="NCBI Taxonomy" id="521096"/>
    <lineage>
        <taxon>Bacteria</taxon>
        <taxon>Bacillati</taxon>
        <taxon>Actinomycetota</taxon>
        <taxon>Actinomycetes</taxon>
        <taxon>Mycobacteriales</taxon>
        <taxon>Tsukamurellaceae</taxon>
        <taxon>Tsukamurella</taxon>
    </lineage>
</organism>
<dbReference type="AlphaFoldDB" id="D5UQR9"/>
<gene>
    <name evidence="2" type="ordered locus">Tpau_0252</name>
</gene>
<proteinExistence type="predicted"/>
<reference evidence="2 3" key="2">
    <citation type="journal article" date="2011" name="Stand. Genomic Sci.">
        <title>Complete genome sequence of Tsukamurella paurometabola type strain (no. 33).</title>
        <authorList>
            <person name="Munk A.C."/>
            <person name="Lapidus A."/>
            <person name="Lucas S."/>
            <person name="Nolan M."/>
            <person name="Tice H."/>
            <person name="Cheng J.F."/>
            <person name="Del Rio T.G."/>
            <person name="Goodwin L."/>
            <person name="Pitluck S."/>
            <person name="Liolios K."/>
            <person name="Huntemann M."/>
            <person name="Ivanova N."/>
            <person name="Mavromatis K."/>
            <person name="Mikhailova N."/>
            <person name="Pati A."/>
            <person name="Chen A."/>
            <person name="Palaniappan K."/>
            <person name="Tapia R."/>
            <person name="Han C."/>
            <person name="Land M."/>
            <person name="Hauser L."/>
            <person name="Chang Y.J."/>
            <person name="Jeffries C.D."/>
            <person name="Brettin T."/>
            <person name="Yasawong M."/>
            <person name="Brambilla E.M."/>
            <person name="Rohde M."/>
            <person name="Sikorski J."/>
            <person name="Goker M."/>
            <person name="Detter J.C."/>
            <person name="Woyke T."/>
            <person name="Bristow J."/>
            <person name="Eisen J.A."/>
            <person name="Markowitz V."/>
            <person name="Hugenholtz P."/>
            <person name="Kyrpides N.C."/>
            <person name="Klenk H.P."/>
        </authorList>
    </citation>
    <scope>NUCLEOTIDE SEQUENCE [LARGE SCALE GENOMIC DNA]</scope>
    <source>
        <strain evidence="3">ATCC 8368 / DSM 20162 / CCUG 35730 / CIP 100753 / JCM 10117 / KCTC 9821 / NBRC 16120 / NCIMB 702349 / NCTC 13040</strain>
    </source>
</reference>
<evidence type="ECO:0000313" key="3">
    <source>
        <dbReference type="Proteomes" id="UP000001213"/>
    </source>
</evidence>
<name>D5UQR9_TSUPD</name>
<dbReference type="KEGG" id="tpr:Tpau_0252"/>
<reference evidence="3" key="1">
    <citation type="submission" date="2010-03" db="EMBL/GenBank/DDBJ databases">
        <title>The complete chromosome of Tsukamurella paurometabola DSM 20162.</title>
        <authorList>
            <consortium name="US DOE Joint Genome Institute (JGI-PGF)"/>
            <person name="Lucas S."/>
            <person name="Copeland A."/>
            <person name="Lapidus A."/>
            <person name="Glavina del Rio T."/>
            <person name="Dalin E."/>
            <person name="Tice H."/>
            <person name="Bruce D."/>
            <person name="Goodwin L."/>
            <person name="Pitluck S."/>
            <person name="Kyrpides N."/>
            <person name="Mavromatis K."/>
            <person name="Ivanova N."/>
            <person name="Mikhailova N."/>
            <person name="Munk A.C."/>
            <person name="Brettin T."/>
            <person name="Detter J.C."/>
            <person name="Tapia R."/>
            <person name="Han C."/>
            <person name="Larimer F."/>
            <person name="Land M."/>
            <person name="Hauser L."/>
            <person name="Markowitz V."/>
            <person name="Cheng J.-F."/>
            <person name="Hugenholtz P."/>
            <person name="Woyke T."/>
            <person name="Wu D."/>
            <person name="Jando M."/>
            <person name="Brambilla E."/>
            <person name="Klenk H.-P."/>
            <person name="Eisen J.A."/>
        </authorList>
    </citation>
    <scope>NUCLEOTIDE SEQUENCE [LARGE SCALE GENOMIC DNA]</scope>
    <source>
        <strain evidence="3">ATCC 8368 / DSM 20162 / CCUG 35730 / CIP 100753 / JCM 10117 / KCTC 9821 / NBRC 16120 / NCIMB 702349 / NCTC 13040</strain>
    </source>
</reference>
<sequence length="135" mass="14325">MSTTTSRLTARQRARARVEASRADQVAREQRQIAAVATYFDEEDKLARLIERGEIKHRTAQRDALAVLVDTDGMSAAAIAKLIGVKAAEVRAVLDYTPNTEHEGTGGSVTESEQGDGPDADGAADSGTGVQGLEQ</sequence>
<keyword evidence="3" id="KW-1185">Reference proteome</keyword>